<protein>
    <submittedName>
        <fullName evidence="3">Uncharacterized protein</fullName>
    </submittedName>
</protein>
<keyword evidence="2" id="KW-0472">Membrane</keyword>
<keyword evidence="2" id="KW-0812">Transmembrane</keyword>
<name>A0A7T8EPD7_9CAUD</name>
<evidence type="ECO:0000313" key="4">
    <source>
        <dbReference type="Proteomes" id="UP000596123"/>
    </source>
</evidence>
<evidence type="ECO:0000256" key="1">
    <source>
        <dbReference type="SAM" id="MobiDB-lite"/>
    </source>
</evidence>
<keyword evidence="4" id="KW-1185">Reference proteome</keyword>
<dbReference type="Proteomes" id="UP000596123">
    <property type="component" value="Segment"/>
</dbReference>
<dbReference type="EMBL" id="MW366843">
    <property type="protein sequence ID" value="QQO90220.1"/>
    <property type="molecule type" value="Genomic_DNA"/>
</dbReference>
<evidence type="ECO:0000256" key="2">
    <source>
        <dbReference type="SAM" id="Phobius"/>
    </source>
</evidence>
<reference evidence="3 4" key="1">
    <citation type="submission" date="2020-12" db="EMBL/GenBank/DDBJ databases">
        <title>Complete genome sequence of Erwinia phage pEa_SNUABM_5.</title>
        <authorList>
            <person name="Kim S.G."/>
            <person name="Lee S.B."/>
            <person name="Kwon J."/>
            <person name="Park S.C."/>
        </authorList>
    </citation>
    <scope>NUCLEOTIDE SEQUENCE [LARGE SCALE GENOMIC DNA]</scope>
</reference>
<organism evidence="3 4">
    <name type="scientific">Erwinia phage pEa_SNUABM_5</name>
    <dbReference type="NCBI Taxonomy" id="2797313"/>
    <lineage>
        <taxon>Viruses</taxon>
        <taxon>Duplodnaviria</taxon>
        <taxon>Heunggongvirae</taxon>
        <taxon>Uroviricota</taxon>
        <taxon>Caudoviricetes</taxon>
        <taxon>Rivsvirus</taxon>
        <taxon>Rivsvirus SNUABM5</taxon>
    </lineage>
</organism>
<feature type="transmembrane region" description="Helical" evidence="2">
    <location>
        <begin position="12"/>
        <end position="35"/>
    </location>
</feature>
<evidence type="ECO:0000313" key="3">
    <source>
        <dbReference type="EMBL" id="QQO90220.1"/>
    </source>
</evidence>
<proteinExistence type="predicted"/>
<accession>A0A7T8EPD7</accession>
<gene>
    <name evidence="3" type="ORF">pEaSNUABM5_00078</name>
</gene>
<keyword evidence="2" id="KW-1133">Transmembrane helix</keyword>
<feature type="region of interest" description="Disordered" evidence="1">
    <location>
        <begin position="96"/>
        <end position="138"/>
    </location>
</feature>
<sequence length="138" mass="15111">MNETIAVTSQASGHLTVFEIVAFLCTWAGGVMVNYVNKTVREKLNWKEYWSRNPVTTIASLVVSFGLCLSLLISEETNHLTYFSVAFMAENLINSRGTGDGKGKSDSDGDEDEATSSKRTRRDSEPDSPPETAPQAKS</sequence>